<evidence type="ECO:0000256" key="1">
    <source>
        <dbReference type="ARBA" id="ARBA00023015"/>
    </source>
</evidence>
<comment type="caution">
    <text evidence="5">The sequence shown here is derived from an EMBL/GenBank/DDBJ whole genome shotgun (WGS) entry which is preliminary data.</text>
</comment>
<keyword evidence="3" id="KW-1133">Transmembrane helix</keyword>
<evidence type="ECO:0000313" key="6">
    <source>
        <dbReference type="Proteomes" id="UP001634393"/>
    </source>
</evidence>
<dbReference type="InterPro" id="IPR027353">
    <property type="entry name" value="NET_dom"/>
</dbReference>
<feature type="domain" description="NET" evidence="4">
    <location>
        <begin position="218"/>
        <end position="266"/>
    </location>
</feature>
<dbReference type="AlphaFoldDB" id="A0ABD3SZA4"/>
<evidence type="ECO:0000259" key="4">
    <source>
        <dbReference type="Pfam" id="PF17035"/>
    </source>
</evidence>
<gene>
    <name evidence="5" type="ORF">ACJIZ3_018345</name>
</gene>
<dbReference type="Proteomes" id="UP001634393">
    <property type="component" value="Unassembled WGS sequence"/>
</dbReference>
<protein>
    <recommendedName>
        <fullName evidence="4">NET domain-containing protein</fullName>
    </recommendedName>
</protein>
<reference evidence="5 6" key="1">
    <citation type="submission" date="2024-12" db="EMBL/GenBank/DDBJ databases">
        <title>The unique morphological basis and parallel evolutionary history of personate flowers in Penstemon.</title>
        <authorList>
            <person name="Depatie T.H."/>
            <person name="Wessinger C.A."/>
        </authorList>
    </citation>
    <scope>NUCLEOTIDE SEQUENCE [LARGE SCALE GENOMIC DNA]</scope>
    <source>
        <strain evidence="5">WTNN_2</strain>
        <tissue evidence="5">Leaf</tissue>
    </source>
</reference>
<dbReference type="InterPro" id="IPR038336">
    <property type="entry name" value="NET_sf"/>
</dbReference>
<evidence type="ECO:0000256" key="2">
    <source>
        <dbReference type="ARBA" id="ARBA00023163"/>
    </source>
</evidence>
<accession>A0ABD3SZA4</accession>
<organism evidence="5 6">
    <name type="scientific">Penstemon smallii</name>
    <dbReference type="NCBI Taxonomy" id="265156"/>
    <lineage>
        <taxon>Eukaryota</taxon>
        <taxon>Viridiplantae</taxon>
        <taxon>Streptophyta</taxon>
        <taxon>Embryophyta</taxon>
        <taxon>Tracheophyta</taxon>
        <taxon>Spermatophyta</taxon>
        <taxon>Magnoliopsida</taxon>
        <taxon>eudicotyledons</taxon>
        <taxon>Gunneridae</taxon>
        <taxon>Pentapetalae</taxon>
        <taxon>asterids</taxon>
        <taxon>lamiids</taxon>
        <taxon>Lamiales</taxon>
        <taxon>Plantaginaceae</taxon>
        <taxon>Cheloneae</taxon>
        <taxon>Penstemon</taxon>
    </lineage>
</organism>
<feature type="transmembrane region" description="Helical" evidence="3">
    <location>
        <begin position="271"/>
        <end position="292"/>
    </location>
</feature>
<dbReference type="PANTHER" id="PTHR45926">
    <property type="entry name" value="OSJNBA0053K19.4 PROTEIN"/>
    <property type="match status" value="1"/>
</dbReference>
<dbReference type="Gene3D" id="1.20.1270.220">
    <property type="match status" value="1"/>
</dbReference>
<keyword evidence="3" id="KW-0812">Transmembrane</keyword>
<keyword evidence="1" id="KW-0805">Transcription regulation</keyword>
<evidence type="ECO:0000256" key="3">
    <source>
        <dbReference type="SAM" id="Phobius"/>
    </source>
</evidence>
<keyword evidence="6" id="KW-1185">Reference proteome</keyword>
<dbReference type="EMBL" id="JBJXBP010000005">
    <property type="protein sequence ID" value="KAL3829543.1"/>
    <property type="molecule type" value="Genomic_DNA"/>
</dbReference>
<dbReference type="Pfam" id="PF17035">
    <property type="entry name" value="BET"/>
    <property type="match status" value="1"/>
</dbReference>
<sequence>MSQKSEDLPASGDKNKGPDFFGYYTSEVAELLSQDGGLRLSSDQTSNDFGGEKGKLENNFRTKEKNNGSNGSASLYSNGIGALLSECKKERLKSLLRQSVFTLTEEVDEVIDPVLSLCRILSCLRYKESLLNLDSTACKADHTQNAHKKLKVSPPSSVLHTTSGGGEIDDDLRFLLENDSTAVEELMKKHSSEFLAALQHMEQKLEELLNIVMTSCRPMTLTEKQHLRKAIQNLPRENLDHVVEIIGHNKPTDKYSSDEVHVDLEQEVINGLFVIAISSFLLCFVSWLFVIANGLDVNIRIR</sequence>
<keyword evidence="2" id="KW-0804">Transcription</keyword>
<evidence type="ECO:0000313" key="5">
    <source>
        <dbReference type="EMBL" id="KAL3829543.1"/>
    </source>
</evidence>
<proteinExistence type="predicted"/>
<keyword evidence="3" id="KW-0472">Membrane</keyword>
<name>A0ABD3SZA4_9LAMI</name>